<gene>
    <name evidence="1" type="ORF">FJY75_10335</name>
</gene>
<accession>A0A937X980</accession>
<name>A0A937X980_UNCEI</name>
<comment type="caution">
    <text evidence="1">The sequence shown here is derived from an EMBL/GenBank/DDBJ whole genome shotgun (WGS) entry which is preliminary data.</text>
</comment>
<dbReference type="Proteomes" id="UP000748308">
    <property type="component" value="Unassembled WGS sequence"/>
</dbReference>
<sequence>MALEILGRIEKPQEIARGHAIRELRRIRRAYGVGRWRKMKGLAWIRLPDGTVARAEVHWYQAHGIGRRELKLKRLVAGSDEGTI</sequence>
<proteinExistence type="predicted"/>
<evidence type="ECO:0000313" key="2">
    <source>
        <dbReference type="Proteomes" id="UP000748308"/>
    </source>
</evidence>
<dbReference type="EMBL" id="VGIY01000298">
    <property type="protein sequence ID" value="MBM3318233.1"/>
    <property type="molecule type" value="Genomic_DNA"/>
</dbReference>
<protein>
    <submittedName>
        <fullName evidence="1">Uncharacterized protein</fullName>
    </submittedName>
</protein>
<organism evidence="1 2">
    <name type="scientific">Eiseniibacteriota bacterium</name>
    <dbReference type="NCBI Taxonomy" id="2212470"/>
    <lineage>
        <taxon>Bacteria</taxon>
        <taxon>Candidatus Eiseniibacteriota</taxon>
    </lineage>
</organism>
<evidence type="ECO:0000313" key="1">
    <source>
        <dbReference type="EMBL" id="MBM3318233.1"/>
    </source>
</evidence>
<dbReference type="AlphaFoldDB" id="A0A937X980"/>
<reference evidence="1" key="1">
    <citation type="submission" date="2019-03" db="EMBL/GenBank/DDBJ databases">
        <title>Lake Tanganyika Metagenome-Assembled Genomes (MAGs).</title>
        <authorList>
            <person name="Tran P."/>
        </authorList>
    </citation>
    <scope>NUCLEOTIDE SEQUENCE</scope>
    <source>
        <strain evidence="1">M_DeepCast_400m_m2_100</strain>
    </source>
</reference>